<dbReference type="PROSITE" id="PS51197">
    <property type="entry name" value="HTH_RRF2_2"/>
    <property type="match status" value="1"/>
</dbReference>
<sequence length="144" mass="16057">MLSKTCEYAVRATIIIAAETQQGNRISLREIARKIDSPESFTAKILQKLAKNQLVDSSKGNGGGFYVPREKLTKIKLGDIVLAIDGDAVYKRCSLGLNDCSEVKPCPFHHQYKPIREQLKKAFDTTTLANLIDGLDTKETFLRI</sequence>
<dbReference type="InterPro" id="IPR036388">
    <property type="entry name" value="WH-like_DNA-bd_sf"/>
</dbReference>
<protein>
    <submittedName>
        <fullName evidence="1">Rrf2 family transcriptional regulator</fullName>
    </submittedName>
</protein>
<accession>A0ABY4KEE4</accession>
<organism evidence="1 2">
    <name type="scientific">Flavobacterium azooxidireducens</name>
    <dbReference type="NCBI Taxonomy" id="1871076"/>
    <lineage>
        <taxon>Bacteria</taxon>
        <taxon>Pseudomonadati</taxon>
        <taxon>Bacteroidota</taxon>
        <taxon>Flavobacteriia</taxon>
        <taxon>Flavobacteriales</taxon>
        <taxon>Flavobacteriaceae</taxon>
        <taxon>Flavobacterium</taxon>
    </lineage>
</organism>
<dbReference type="Pfam" id="PF02082">
    <property type="entry name" value="Rrf2"/>
    <property type="match status" value="1"/>
</dbReference>
<keyword evidence="2" id="KW-1185">Reference proteome</keyword>
<dbReference type="NCBIfam" id="TIGR00738">
    <property type="entry name" value="rrf2_super"/>
    <property type="match status" value="1"/>
</dbReference>
<evidence type="ECO:0000313" key="2">
    <source>
        <dbReference type="Proteomes" id="UP000830583"/>
    </source>
</evidence>
<dbReference type="PANTHER" id="PTHR33221">
    <property type="entry name" value="WINGED HELIX-TURN-HELIX TRANSCRIPTIONAL REGULATOR, RRF2 FAMILY"/>
    <property type="match status" value="1"/>
</dbReference>
<dbReference type="InterPro" id="IPR000944">
    <property type="entry name" value="Tscrpt_reg_Rrf2"/>
</dbReference>
<dbReference type="Proteomes" id="UP000830583">
    <property type="component" value="Chromosome"/>
</dbReference>
<proteinExistence type="predicted"/>
<reference evidence="1" key="1">
    <citation type="submission" date="2022-04" db="EMBL/GenBank/DDBJ databases">
        <title>Consumption of N2O by Flavobacterium azooxidireducens sp. nov. isolated from Decomposing Leaf Litter of Phragmites australis (Cav.).</title>
        <authorList>
            <person name="Behrendt U."/>
            <person name="Spanner T."/>
            <person name="Augustin J."/>
            <person name="Horn M.A."/>
            <person name="Kolb S."/>
            <person name="Ulrich A."/>
        </authorList>
    </citation>
    <scope>NUCLEOTIDE SEQUENCE</scope>
    <source>
        <strain evidence="1">IGB 4-14</strain>
    </source>
</reference>
<evidence type="ECO:0000313" key="1">
    <source>
        <dbReference type="EMBL" id="UPQ78163.1"/>
    </source>
</evidence>
<gene>
    <name evidence="1" type="ORF">M0M57_11070</name>
</gene>
<name>A0ABY4KEE4_9FLAO</name>
<dbReference type="PANTHER" id="PTHR33221:SF15">
    <property type="entry name" value="HTH-TYPE TRANSCRIPTIONAL REGULATOR YWGB-RELATED"/>
    <property type="match status" value="1"/>
</dbReference>
<dbReference type="EMBL" id="CP096205">
    <property type="protein sequence ID" value="UPQ78163.1"/>
    <property type="molecule type" value="Genomic_DNA"/>
</dbReference>
<dbReference type="RefSeq" id="WP_248433090.1">
    <property type="nucleotide sequence ID" value="NZ_CP096205.1"/>
</dbReference>
<dbReference type="Gene3D" id="1.10.10.10">
    <property type="entry name" value="Winged helix-like DNA-binding domain superfamily/Winged helix DNA-binding domain"/>
    <property type="match status" value="1"/>
</dbReference>
<dbReference type="InterPro" id="IPR036390">
    <property type="entry name" value="WH_DNA-bd_sf"/>
</dbReference>
<dbReference type="SUPFAM" id="SSF46785">
    <property type="entry name" value="Winged helix' DNA-binding domain"/>
    <property type="match status" value="1"/>
</dbReference>